<evidence type="ECO:0000313" key="2">
    <source>
        <dbReference type="EMBL" id="KAF0045725.1"/>
    </source>
</evidence>
<feature type="compositionally biased region" description="Polar residues" evidence="1">
    <location>
        <begin position="20"/>
        <end position="39"/>
    </location>
</feature>
<dbReference type="Proteomes" id="UP000438429">
    <property type="component" value="Unassembled WGS sequence"/>
</dbReference>
<sequence length="78" mass="8927">MTQERWKTVSLDSGVISIPSTTSKVNGTQNKSHPSTGAMQVSARRQQRNATRQRRYRHYQLHRKAKLESTLSLSTPFL</sequence>
<dbReference type="EMBL" id="VEVO01000002">
    <property type="protein sequence ID" value="KAF0045725.1"/>
    <property type="molecule type" value="Genomic_DNA"/>
</dbReference>
<reference evidence="2 3" key="1">
    <citation type="submission" date="2019-06" db="EMBL/GenBank/DDBJ databases">
        <title>Draft genomes of female and male turbot (Scophthalmus maximus).</title>
        <authorList>
            <person name="Xu H."/>
            <person name="Xu X.-W."/>
            <person name="Shao C."/>
            <person name="Chen S."/>
        </authorList>
    </citation>
    <scope>NUCLEOTIDE SEQUENCE [LARGE SCALE GENOMIC DNA]</scope>
    <source>
        <strain evidence="2">Ysfricsl-2016a</strain>
        <tissue evidence="2">Blood</tissue>
    </source>
</reference>
<name>A0A6A4TKI3_SCOMX</name>
<gene>
    <name evidence="2" type="ORF">F2P81_002254</name>
</gene>
<feature type="region of interest" description="Disordered" evidence="1">
    <location>
        <begin position="20"/>
        <end position="56"/>
    </location>
</feature>
<comment type="caution">
    <text evidence="2">The sequence shown here is derived from an EMBL/GenBank/DDBJ whole genome shotgun (WGS) entry which is preliminary data.</text>
</comment>
<protein>
    <submittedName>
        <fullName evidence="2">Uncharacterized protein</fullName>
    </submittedName>
</protein>
<proteinExistence type="predicted"/>
<accession>A0A6A4TKI3</accession>
<feature type="compositionally biased region" description="Basic residues" evidence="1">
    <location>
        <begin position="45"/>
        <end position="56"/>
    </location>
</feature>
<evidence type="ECO:0000313" key="3">
    <source>
        <dbReference type="Proteomes" id="UP000438429"/>
    </source>
</evidence>
<evidence type="ECO:0000256" key="1">
    <source>
        <dbReference type="SAM" id="MobiDB-lite"/>
    </source>
</evidence>
<organism evidence="2 3">
    <name type="scientific">Scophthalmus maximus</name>
    <name type="common">Turbot</name>
    <name type="synonym">Psetta maxima</name>
    <dbReference type="NCBI Taxonomy" id="52904"/>
    <lineage>
        <taxon>Eukaryota</taxon>
        <taxon>Metazoa</taxon>
        <taxon>Chordata</taxon>
        <taxon>Craniata</taxon>
        <taxon>Vertebrata</taxon>
        <taxon>Euteleostomi</taxon>
        <taxon>Actinopterygii</taxon>
        <taxon>Neopterygii</taxon>
        <taxon>Teleostei</taxon>
        <taxon>Neoteleostei</taxon>
        <taxon>Acanthomorphata</taxon>
        <taxon>Carangaria</taxon>
        <taxon>Pleuronectiformes</taxon>
        <taxon>Pleuronectoidei</taxon>
        <taxon>Scophthalmidae</taxon>
        <taxon>Scophthalmus</taxon>
    </lineage>
</organism>
<dbReference type="AlphaFoldDB" id="A0A6A4TKI3"/>